<evidence type="ECO:0000313" key="3">
    <source>
        <dbReference type="Proteomes" id="UP000807469"/>
    </source>
</evidence>
<dbReference type="AlphaFoldDB" id="A0A9P5ZD83"/>
<comment type="caution">
    <text evidence="2">The sequence shown here is derived from an EMBL/GenBank/DDBJ whole genome shotgun (WGS) entry which is preliminary data.</text>
</comment>
<keyword evidence="1" id="KW-0812">Transmembrane</keyword>
<evidence type="ECO:0000256" key="1">
    <source>
        <dbReference type="SAM" id="Phobius"/>
    </source>
</evidence>
<dbReference type="InterPro" id="IPR044980">
    <property type="entry name" value="NDUFB2_plant/fungi"/>
</dbReference>
<keyword evidence="1" id="KW-1133">Transmembrane helix</keyword>
<dbReference type="PANTHER" id="PTHR36987">
    <property type="entry name" value="NADH DEHYDROGENASE [UBIQUINONE] 1 BETA SUBCOMPLEX SUBUNIT 2-LIKE"/>
    <property type="match status" value="1"/>
</dbReference>
<keyword evidence="3" id="KW-1185">Reference proteome</keyword>
<name>A0A9P5ZD83_9AGAR</name>
<organism evidence="2 3">
    <name type="scientific">Pholiota conissans</name>
    <dbReference type="NCBI Taxonomy" id="109636"/>
    <lineage>
        <taxon>Eukaryota</taxon>
        <taxon>Fungi</taxon>
        <taxon>Dikarya</taxon>
        <taxon>Basidiomycota</taxon>
        <taxon>Agaricomycotina</taxon>
        <taxon>Agaricomycetes</taxon>
        <taxon>Agaricomycetidae</taxon>
        <taxon>Agaricales</taxon>
        <taxon>Agaricineae</taxon>
        <taxon>Strophariaceae</taxon>
        <taxon>Pholiota</taxon>
    </lineage>
</organism>
<dbReference type="OrthoDB" id="531564at2759"/>
<gene>
    <name evidence="2" type="ORF">BDN70DRAFT_870392</name>
</gene>
<feature type="transmembrane region" description="Helical" evidence="1">
    <location>
        <begin position="20"/>
        <end position="39"/>
    </location>
</feature>
<dbReference type="PANTHER" id="PTHR36987:SF1">
    <property type="entry name" value="NADH DEHYDROGENASE [UBIQUINONE] 1 BETA SUBCOMPLEX SUBUNIT 2"/>
    <property type="match status" value="1"/>
</dbReference>
<proteinExistence type="predicted"/>
<dbReference type="EMBL" id="MU155132">
    <property type="protein sequence ID" value="KAF9485928.1"/>
    <property type="molecule type" value="Genomic_DNA"/>
</dbReference>
<sequence>MAGHGAHGPGFHPHLPGAGYNFLAKALGASMWFFIFYRARQDGAKLIGRHSFDDDHGDGHGGHH</sequence>
<protein>
    <submittedName>
        <fullName evidence="2">Uncharacterized protein</fullName>
    </submittedName>
</protein>
<evidence type="ECO:0000313" key="2">
    <source>
        <dbReference type="EMBL" id="KAF9485928.1"/>
    </source>
</evidence>
<accession>A0A9P5ZD83</accession>
<reference evidence="2" key="1">
    <citation type="submission" date="2020-11" db="EMBL/GenBank/DDBJ databases">
        <authorList>
            <consortium name="DOE Joint Genome Institute"/>
            <person name="Ahrendt S."/>
            <person name="Riley R."/>
            <person name="Andreopoulos W."/>
            <person name="Labutti K."/>
            <person name="Pangilinan J."/>
            <person name="Ruiz-Duenas F.J."/>
            <person name="Barrasa J.M."/>
            <person name="Sanchez-Garcia M."/>
            <person name="Camarero S."/>
            <person name="Miyauchi S."/>
            <person name="Serrano A."/>
            <person name="Linde D."/>
            <person name="Babiker R."/>
            <person name="Drula E."/>
            <person name="Ayuso-Fernandez I."/>
            <person name="Pacheco R."/>
            <person name="Padilla G."/>
            <person name="Ferreira P."/>
            <person name="Barriuso J."/>
            <person name="Kellner H."/>
            <person name="Castanera R."/>
            <person name="Alfaro M."/>
            <person name="Ramirez L."/>
            <person name="Pisabarro A.G."/>
            <person name="Kuo A."/>
            <person name="Tritt A."/>
            <person name="Lipzen A."/>
            <person name="He G."/>
            <person name="Yan M."/>
            <person name="Ng V."/>
            <person name="Cullen D."/>
            <person name="Martin F."/>
            <person name="Rosso M.-N."/>
            <person name="Henrissat B."/>
            <person name="Hibbett D."/>
            <person name="Martinez A.T."/>
            <person name="Grigoriev I.V."/>
        </authorList>
    </citation>
    <scope>NUCLEOTIDE SEQUENCE</scope>
    <source>
        <strain evidence="2">CIRM-BRFM 674</strain>
    </source>
</reference>
<dbReference type="GO" id="GO:0045271">
    <property type="term" value="C:respiratory chain complex I"/>
    <property type="evidence" value="ECO:0007669"/>
    <property type="project" value="InterPro"/>
</dbReference>
<keyword evidence="1" id="KW-0472">Membrane</keyword>
<dbReference type="GO" id="GO:0005743">
    <property type="term" value="C:mitochondrial inner membrane"/>
    <property type="evidence" value="ECO:0007669"/>
    <property type="project" value="InterPro"/>
</dbReference>
<dbReference type="Proteomes" id="UP000807469">
    <property type="component" value="Unassembled WGS sequence"/>
</dbReference>